<feature type="compositionally biased region" description="Acidic residues" evidence="9">
    <location>
        <begin position="1705"/>
        <end position="1721"/>
    </location>
</feature>
<feature type="region of interest" description="Disordered" evidence="9">
    <location>
        <begin position="1745"/>
        <end position="1771"/>
    </location>
</feature>
<feature type="compositionally biased region" description="Basic and acidic residues" evidence="9">
    <location>
        <begin position="1369"/>
        <end position="1378"/>
    </location>
</feature>
<feature type="region of interest" description="Disordered" evidence="9">
    <location>
        <begin position="1364"/>
        <end position="1384"/>
    </location>
</feature>
<dbReference type="GO" id="GO:0005634">
    <property type="term" value="C:nucleus"/>
    <property type="evidence" value="ECO:0007669"/>
    <property type="project" value="UniProtKB-SubCell"/>
</dbReference>
<dbReference type="OrthoDB" id="10042249at2759"/>
<feature type="region of interest" description="Disordered" evidence="9">
    <location>
        <begin position="1841"/>
        <end position="1908"/>
    </location>
</feature>
<feature type="compositionally biased region" description="Low complexity" evidence="9">
    <location>
        <begin position="83"/>
        <end position="96"/>
    </location>
</feature>
<feature type="region of interest" description="Disordered" evidence="9">
    <location>
        <begin position="454"/>
        <end position="494"/>
    </location>
</feature>
<feature type="compositionally biased region" description="Polar residues" evidence="9">
    <location>
        <begin position="912"/>
        <end position="930"/>
    </location>
</feature>
<feature type="region of interest" description="Disordered" evidence="9">
    <location>
        <begin position="116"/>
        <end position="135"/>
    </location>
</feature>
<dbReference type="Proteomes" id="UP000008820">
    <property type="component" value="Chromosome 2"/>
</dbReference>
<feature type="region of interest" description="Disordered" evidence="9">
    <location>
        <begin position="2107"/>
        <end position="2132"/>
    </location>
</feature>
<feature type="region of interest" description="Disordered" evidence="9">
    <location>
        <begin position="1246"/>
        <end position="1269"/>
    </location>
</feature>
<feature type="region of interest" description="Disordered" evidence="9">
    <location>
        <begin position="754"/>
        <end position="840"/>
    </location>
</feature>
<dbReference type="PANTHER" id="PTHR45944">
    <property type="entry name" value="SCHNURRI, ISOFORM F"/>
    <property type="match status" value="1"/>
</dbReference>
<feature type="compositionally biased region" description="Low complexity" evidence="9">
    <location>
        <begin position="2117"/>
        <end position="2132"/>
    </location>
</feature>
<feature type="region of interest" description="Disordered" evidence="9">
    <location>
        <begin position="1096"/>
        <end position="1127"/>
    </location>
</feature>
<dbReference type="SMART" id="SM00451">
    <property type="entry name" value="ZnF_U1"/>
    <property type="match status" value="3"/>
</dbReference>
<feature type="compositionally biased region" description="Polar residues" evidence="9">
    <location>
        <begin position="2155"/>
        <end position="2165"/>
    </location>
</feature>
<feature type="compositionally biased region" description="Basic residues" evidence="9">
    <location>
        <begin position="1"/>
        <end position="14"/>
    </location>
</feature>
<dbReference type="InterPro" id="IPR003604">
    <property type="entry name" value="Matrin/U1-like-C_Znf_C2H2"/>
</dbReference>
<feature type="region of interest" description="Disordered" evidence="9">
    <location>
        <begin position="2145"/>
        <end position="2165"/>
    </location>
</feature>
<feature type="region of interest" description="Disordered" evidence="9">
    <location>
        <begin position="2381"/>
        <end position="2497"/>
    </location>
</feature>
<feature type="compositionally biased region" description="Polar residues" evidence="9">
    <location>
        <begin position="45"/>
        <end position="63"/>
    </location>
</feature>
<keyword evidence="8" id="KW-0539">Nucleus</keyword>
<dbReference type="Pfam" id="PF00096">
    <property type="entry name" value="zf-C2H2"/>
    <property type="match status" value="1"/>
</dbReference>
<dbReference type="InParanoid" id="A0A6I8TZR8"/>
<dbReference type="PROSITE" id="PS50157">
    <property type="entry name" value="ZINC_FINGER_C2H2_2"/>
    <property type="match status" value="7"/>
</dbReference>
<feature type="compositionally biased region" description="Polar residues" evidence="9">
    <location>
        <begin position="1745"/>
        <end position="1767"/>
    </location>
</feature>
<dbReference type="InterPro" id="IPR034729">
    <property type="entry name" value="Znf_CCHC_HIVEP"/>
</dbReference>
<evidence type="ECO:0000256" key="8">
    <source>
        <dbReference type="ARBA" id="ARBA00023242"/>
    </source>
</evidence>
<evidence type="ECO:0000256" key="6">
    <source>
        <dbReference type="ARBA" id="ARBA00023015"/>
    </source>
</evidence>
<feature type="compositionally biased region" description="Low complexity" evidence="9">
    <location>
        <begin position="1690"/>
        <end position="1701"/>
    </location>
</feature>
<feature type="compositionally biased region" description="Basic residues" evidence="9">
    <location>
        <begin position="71"/>
        <end position="82"/>
    </location>
</feature>
<comment type="subcellular location">
    <subcellularLocation>
        <location evidence="1">Nucleus</location>
    </subcellularLocation>
</comment>
<feature type="compositionally biased region" description="Acidic residues" evidence="9">
    <location>
        <begin position="2401"/>
        <end position="2416"/>
    </location>
</feature>
<feature type="compositionally biased region" description="Basic and acidic residues" evidence="9">
    <location>
        <begin position="17"/>
        <end position="35"/>
    </location>
</feature>
<feature type="compositionally biased region" description="Polar residues" evidence="9">
    <location>
        <begin position="2107"/>
        <end position="2116"/>
    </location>
</feature>
<feature type="compositionally biased region" description="Acidic residues" evidence="9">
    <location>
        <begin position="1677"/>
        <end position="1688"/>
    </location>
</feature>
<keyword evidence="3" id="KW-0677">Repeat</keyword>
<dbReference type="SUPFAM" id="SSF57667">
    <property type="entry name" value="beta-beta-alpha zinc fingers"/>
    <property type="match status" value="4"/>
</dbReference>
<dbReference type="PANTHER" id="PTHR45944:SF2">
    <property type="entry name" value="SCHNURRI, ISOFORM F"/>
    <property type="match status" value="1"/>
</dbReference>
<reference evidence="10 11" key="1">
    <citation type="submission" date="2017-06" db="EMBL/GenBank/DDBJ databases">
        <title>Aedes aegypti genome working group (AGWG) sequencing and assembly.</title>
        <authorList>
            <consortium name="Aedes aegypti Genome Working Group (AGWG)"/>
            <person name="Matthews B.J."/>
        </authorList>
    </citation>
    <scope>NUCLEOTIDE SEQUENCE [LARGE SCALE GENOMIC DNA]</scope>
    <source>
        <strain evidence="10 11">LVP_AGWG</strain>
    </source>
</reference>
<feature type="compositionally biased region" description="Acidic residues" evidence="9">
    <location>
        <begin position="2427"/>
        <end position="2438"/>
    </location>
</feature>
<dbReference type="Pfam" id="PF12874">
    <property type="entry name" value="zf-met"/>
    <property type="match status" value="1"/>
</dbReference>
<feature type="region of interest" description="Disordered" evidence="9">
    <location>
        <begin position="1"/>
        <end position="96"/>
    </location>
</feature>
<feature type="compositionally biased region" description="Basic and acidic residues" evidence="9">
    <location>
        <begin position="776"/>
        <end position="790"/>
    </location>
</feature>
<dbReference type="PROSITE" id="PS51811">
    <property type="entry name" value="ZF_CCHC_HIVEP"/>
    <property type="match status" value="1"/>
</dbReference>
<evidence type="ECO:0000256" key="9">
    <source>
        <dbReference type="SAM" id="MobiDB-lite"/>
    </source>
</evidence>
<dbReference type="Gene3D" id="3.30.160.60">
    <property type="entry name" value="Classic Zinc Finger"/>
    <property type="match status" value="5"/>
</dbReference>
<feature type="compositionally biased region" description="Low complexity" evidence="9">
    <location>
        <begin position="974"/>
        <end position="988"/>
    </location>
</feature>
<dbReference type="InterPro" id="IPR013087">
    <property type="entry name" value="Znf_C2H2_type"/>
</dbReference>
<dbReference type="PROSITE" id="PS00028">
    <property type="entry name" value="ZINC_FINGER_C2H2_1"/>
    <property type="match status" value="7"/>
</dbReference>
<keyword evidence="2" id="KW-0479">Metal-binding</keyword>
<evidence type="ECO:0000256" key="7">
    <source>
        <dbReference type="ARBA" id="ARBA00023163"/>
    </source>
</evidence>
<feature type="region of interest" description="Disordered" evidence="9">
    <location>
        <begin position="1406"/>
        <end position="1428"/>
    </location>
</feature>
<evidence type="ECO:0000256" key="3">
    <source>
        <dbReference type="ARBA" id="ARBA00022737"/>
    </source>
</evidence>
<dbReference type="InterPro" id="IPR051969">
    <property type="entry name" value="Zinc-finger_DNA-bd_regulators"/>
</dbReference>
<feature type="region of interest" description="Disordered" evidence="9">
    <location>
        <begin position="1670"/>
        <end position="1729"/>
    </location>
</feature>
<keyword evidence="11" id="KW-1185">Reference proteome</keyword>
<feature type="region of interest" description="Disordered" evidence="9">
    <location>
        <begin position="1570"/>
        <end position="1589"/>
    </location>
</feature>
<evidence type="ECO:0000256" key="1">
    <source>
        <dbReference type="ARBA" id="ARBA00004123"/>
    </source>
</evidence>
<feature type="region of interest" description="Disordered" evidence="9">
    <location>
        <begin position="1163"/>
        <end position="1194"/>
    </location>
</feature>
<accession>A0A6I8TZR8</accession>
<evidence type="ECO:0000256" key="2">
    <source>
        <dbReference type="ARBA" id="ARBA00022723"/>
    </source>
</evidence>
<keyword evidence="4" id="KW-0863">Zinc-finger</keyword>
<dbReference type="GO" id="GO:0000978">
    <property type="term" value="F:RNA polymerase II cis-regulatory region sequence-specific DNA binding"/>
    <property type="evidence" value="ECO:0007669"/>
    <property type="project" value="TreeGrafter"/>
</dbReference>
<dbReference type="EnsemblMetazoa" id="AAEL020955-RB">
    <property type="protein sequence ID" value="AAEL020955-PB"/>
    <property type="gene ID" value="AAEL020955"/>
</dbReference>
<organism evidence="10 11">
    <name type="scientific">Aedes aegypti</name>
    <name type="common">Yellowfever mosquito</name>
    <name type="synonym">Culex aegypti</name>
    <dbReference type="NCBI Taxonomy" id="7159"/>
    <lineage>
        <taxon>Eukaryota</taxon>
        <taxon>Metazoa</taxon>
        <taxon>Ecdysozoa</taxon>
        <taxon>Arthropoda</taxon>
        <taxon>Hexapoda</taxon>
        <taxon>Insecta</taxon>
        <taxon>Pterygota</taxon>
        <taxon>Neoptera</taxon>
        <taxon>Endopterygota</taxon>
        <taxon>Diptera</taxon>
        <taxon>Nematocera</taxon>
        <taxon>Culicoidea</taxon>
        <taxon>Culicidae</taxon>
        <taxon>Culicinae</taxon>
        <taxon>Aedini</taxon>
        <taxon>Aedes</taxon>
        <taxon>Stegomyia</taxon>
    </lineage>
</organism>
<dbReference type="GO" id="GO:0008270">
    <property type="term" value="F:zinc ion binding"/>
    <property type="evidence" value="ECO:0007669"/>
    <property type="project" value="UniProtKB-KW"/>
</dbReference>
<dbReference type="SMART" id="SM00355">
    <property type="entry name" value="ZnF_C2H2"/>
    <property type="match status" value="8"/>
</dbReference>
<feature type="compositionally biased region" description="Low complexity" evidence="9">
    <location>
        <begin position="1179"/>
        <end position="1188"/>
    </location>
</feature>
<dbReference type="FunFam" id="3.30.160.60:FF:000594">
    <property type="entry name" value="Transcription factor HIVEP2"/>
    <property type="match status" value="1"/>
</dbReference>
<evidence type="ECO:0000256" key="4">
    <source>
        <dbReference type="ARBA" id="ARBA00022771"/>
    </source>
</evidence>
<dbReference type="FunCoup" id="A0A6I8TZR8">
    <property type="interactions" value="295"/>
</dbReference>
<evidence type="ECO:0000256" key="5">
    <source>
        <dbReference type="ARBA" id="ARBA00022833"/>
    </source>
</evidence>
<keyword evidence="7" id="KW-0804">Transcription</keyword>
<dbReference type="GO" id="GO:0000981">
    <property type="term" value="F:DNA-binding transcription factor activity, RNA polymerase II-specific"/>
    <property type="evidence" value="ECO:0007669"/>
    <property type="project" value="TreeGrafter"/>
</dbReference>
<feature type="compositionally biased region" description="Polar residues" evidence="9">
    <location>
        <begin position="1113"/>
        <end position="1125"/>
    </location>
</feature>
<evidence type="ECO:0000313" key="11">
    <source>
        <dbReference type="Proteomes" id="UP000008820"/>
    </source>
</evidence>
<feature type="compositionally biased region" description="Polar residues" evidence="9">
    <location>
        <begin position="795"/>
        <end position="813"/>
    </location>
</feature>
<keyword evidence="5" id="KW-0862">Zinc</keyword>
<feature type="compositionally biased region" description="Low complexity" evidence="9">
    <location>
        <begin position="622"/>
        <end position="641"/>
    </location>
</feature>
<evidence type="ECO:0000313" key="10">
    <source>
        <dbReference type="EnsemblMetazoa" id="AAEL020955-PB"/>
    </source>
</evidence>
<feature type="region of interest" description="Disordered" evidence="9">
    <location>
        <begin position="621"/>
        <end position="641"/>
    </location>
</feature>
<proteinExistence type="predicted"/>
<keyword evidence="6" id="KW-0805">Transcription regulation</keyword>
<reference evidence="10" key="2">
    <citation type="submission" date="2020-05" db="UniProtKB">
        <authorList>
            <consortium name="EnsemblMetazoa"/>
        </authorList>
    </citation>
    <scope>IDENTIFICATION</scope>
    <source>
        <strain evidence="10">LVP_AGWG</strain>
    </source>
</reference>
<protein>
    <submittedName>
        <fullName evidence="10">Uncharacterized protein</fullName>
    </submittedName>
</protein>
<sequence length="2497" mass="272972">MARKRGTTRTKPNGRKSASEAKQTDKKDVKVKDDPGGGLPPAMEKSNSCSEGNTTSVSQQNPNLAAENSGPHHHHQPHHHQQQHTSSQSSAASSAISPDLKYLHKKFKRIASATLSTVDDSGSESKKHVTSEALSRSTTINTTTATPTTIASATVDSGPVVTYPVAYLPNSKPTAVVNSAVEPSVQQQPCANNSNNEPKVGDIVNVYEATAARFRPIVEYSRTVIDRDRYQSQLQLIFPSSTDRVQQRPQLQQQSNGASLNCVNHVSGGSSTSSIISNNHIPVKLEVSADDTTKTFYPSVNNNSAINTSCDLNEKNQCSTTTVDVGNGGSSRSSSSGSALSAHELAIQADQKYVVVLQQPQPSPLYDGVSSSSVVAAPVEAVSSPAVTTTGSGTVPGKYMCPYCRLNCNKPSVLEKHIRRHTNERPFRCDPCGMAFKTKSNLYKHCRSRAHRSKFPDKDIGPTVDEDGSLGSDIEDKELSNSGSDIINRGSPMMDDRVHSPQLLVEKPYKPKFHNAALYAKFDGNKLGTSGKTVPTTLVVNSSQQHYISSLAGGGSNYSSNNTSMVSHSVPSTPHYLNGQNVESLEQHISKLISDNEAIVEVVELPLQKKYHKITGITRGISVNNSTSSSSSSSAGLDSPSSKLANALLQKRNSEELQQQQLLMLQQQHQMQQQQLQMQQQQQQVQPYPQNEPTKPKAMVAQIPYVQNHHPPVGTMEVMHQPPPQQQQPQMVARPMSANELQPQLVQYQLPLNLSKPVPSEPPPGPAVEVQVVPEPSRKRPPSESPRYSREQSPASSSSVQYQAPPSTSAVYGQQQVAPPSQPAPPASQTVPVNDHPQNPERSIIKDLLLNSREFGVVQNPENENIENLFTCKSCNTSFRDAEILKYHTICFCKGNSSSLNSPDSAPMSPIGSPSSHYMRSNRFNPNSLKNLARGLLMPPSRNPATLSKLAKSQLRQPRSRPENISLAPKEGSSSRSSSVTSTSTSHTPEVQVTPPVVAKIVDTVQNPLPSPGPLLGNTRLVDFQSSKSDTFSSKSAPEQNVIVSHVSSEDTPSRKRHIVTQDAEIRRPQHPSLQLYGGDLEVIERQEQMIPHRYSSGGTVTQFSPDADSEMNDSSMRARSSMHSGGTVVQVPKASRGASPIPMNPTTPKLVVTITPTLTPSLTTPNFFPNSQHHTPSERPNSNPNSSTVQSIGHFQFPPINSITAYNPLTLPQVSPGQASQIMHGGKMIPYVQGIPGPNSMIPSNESQMRGRPRLAPSPISIKTPPIPPMASNYKSFDPEDVVRNKKPVLAVPPVKNGMFKEIWSPAKQEINATPKKSFNFTRIADNISPRKKETIEPVKKEEIRYFNFENFISSDIIIKPNTPTESVKSEPIETKPMDVPPPPPVVQKPKFLRPNSLPLKPGTFTPKRHHGITPTHNTMPLISPETPRPSKSCRELYFNGHAYTNIGLKSSTKPFYCTVNKTQPFYVQTQKQLSMYSNWQVHPENDPHPLGFKPIQVMALYNSSQQGDHSYSIATKPLTLTVVNSSTANQPISSAIEVKSSFPSYSIPQVTSPAPKSGGFYPYLPEKSAASNDSIPPRSDSTERTLSGGFESTEEYTYVRGRGRGKYVCKECGIRCKKPSMLKKHIRTHTDVRPYSCQHCSFHFKTKGNLTKHMKSKSHFKKCTELGLNPIPTSVDDDGGDIDIENDQQSISSEQTSTIPFDSDSDPDSDGDESDDSADYSEPKGGRLPEHEAAHMLLSLSMTPPTASQATKSYPSPVSFGSANQPIERGRLPYAPTVSPGLSMSPQQQPPIQPQPAQKHLLMQTQPESSSQPHRRIITFGNTPKMEFNLLKHEQYYSDPNINKKKREYNPSVEEDDGAMPIDLTKKPKESPPLHQASYPMYHQYTDHQSPNTVPKQPLSDHPPSNLRSQVIVRVSDVVTPITGAANLLTTLVSNTDKIPLPLITNGSKELADDNVYFQEYIKQRALLDSKMKLSQMKSINNNQYEAQENHPPMEALVAQKKTPLTIAKPVPLKVTDKPYRIFNGKNEMLPKAVVEPANRIEILPIMNDPPQEPPAPKEAVRVDSTDACVEPVSTSRMETLAEVAAVSVKLDAGADSMRARSNSVISNEASNTQPSTSTPAAASSKESAKSVASEYLKLTKSVTMRKREDSESGTASDQETVAENSIIPPSIVPSIVPPVVVVPPVANPASAEHGGIVARTVIVGEDGFRKSASSEFSSINPFQEDGGRPVCEVCHKKFHKISQLKIHMNIHYMERKFRCEPCGTSFRSQGLFQKHERSATHRNKVSMTTTFGIATDSNPRPFYCKDCEVGFRIHGHLAKHLRSKMHVLKLECLGKLPFGTYTEIERSGTNLTEIDTTDCENSLSSLKRLAVRLNVKISGNVIPGGGGSDAAPSGNETDSCDDNQYENDNESNGEGDNPNHRGTEEEEDENDDCETNDQQGNNNCLKRRLDSESGGALNSDGDSDLKRPRFQGPSVEQQQHGSLVVPAGPAAEGT</sequence>
<feature type="compositionally biased region" description="Acidic residues" evidence="9">
    <location>
        <begin position="464"/>
        <end position="476"/>
    </location>
</feature>
<feature type="region of interest" description="Disordered" evidence="9">
    <location>
        <begin position="714"/>
        <end position="736"/>
    </location>
</feature>
<dbReference type="InterPro" id="IPR036236">
    <property type="entry name" value="Znf_C2H2_sf"/>
</dbReference>
<gene>
    <name evidence="10" type="primary">110675397</name>
</gene>
<feature type="region of interest" description="Disordered" evidence="9">
    <location>
        <begin position="899"/>
        <end position="992"/>
    </location>
</feature>
<name>A0A6I8TZR8_AEDAE</name>